<evidence type="ECO:0000256" key="13">
    <source>
        <dbReference type="SAM" id="Phobius"/>
    </source>
</evidence>
<evidence type="ECO:0000256" key="4">
    <source>
        <dbReference type="ARBA" id="ARBA00022475"/>
    </source>
</evidence>
<keyword evidence="10" id="KW-0325">Glycoprotein</keyword>
<keyword evidence="5 13" id="KW-0812">Transmembrane</keyword>
<dbReference type="PANTHER" id="PTHR42643:SF35">
    <property type="entry name" value="IONOTROPIC RECEPTOR 68A, ISOFORM A"/>
    <property type="match status" value="1"/>
</dbReference>
<evidence type="ECO:0000256" key="1">
    <source>
        <dbReference type="ARBA" id="ARBA00004651"/>
    </source>
</evidence>
<gene>
    <name evidence="16" type="ORF">HERILL_LOCUS2178</name>
</gene>
<evidence type="ECO:0000259" key="15">
    <source>
        <dbReference type="SMART" id="SM00918"/>
    </source>
</evidence>
<evidence type="ECO:0000256" key="12">
    <source>
        <dbReference type="ARBA" id="ARBA00023303"/>
    </source>
</evidence>
<dbReference type="Gene3D" id="3.40.190.10">
    <property type="entry name" value="Periplasmic binding protein-like II"/>
    <property type="match status" value="1"/>
</dbReference>
<evidence type="ECO:0000256" key="7">
    <source>
        <dbReference type="ARBA" id="ARBA00023065"/>
    </source>
</evidence>
<keyword evidence="8 13" id="KW-0472">Membrane</keyword>
<evidence type="ECO:0000256" key="6">
    <source>
        <dbReference type="ARBA" id="ARBA00022989"/>
    </source>
</evidence>
<dbReference type="InterPro" id="IPR001320">
    <property type="entry name" value="Iontro_rcpt_C"/>
</dbReference>
<keyword evidence="14" id="KW-0732">Signal</keyword>
<dbReference type="PANTHER" id="PTHR42643">
    <property type="entry name" value="IONOTROPIC RECEPTOR 20A-RELATED"/>
    <property type="match status" value="1"/>
</dbReference>
<dbReference type="Proteomes" id="UP000594454">
    <property type="component" value="Chromosome 1"/>
</dbReference>
<feature type="transmembrane region" description="Helical" evidence="13">
    <location>
        <begin position="649"/>
        <end position="669"/>
    </location>
</feature>
<feature type="transmembrane region" description="Helical" evidence="13">
    <location>
        <begin position="365"/>
        <end position="386"/>
    </location>
</feature>
<dbReference type="Gene3D" id="1.10.287.70">
    <property type="match status" value="1"/>
</dbReference>
<keyword evidence="7" id="KW-0406">Ion transport</keyword>
<evidence type="ECO:0000256" key="14">
    <source>
        <dbReference type="SAM" id="SignalP"/>
    </source>
</evidence>
<evidence type="ECO:0000313" key="17">
    <source>
        <dbReference type="Proteomes" id="UP000594454"/>
    </source>
</evidence>
<keyword evidence="12" id="KW-0407">Ion channel</keyword>
<dbReference type="InParanoid" id="A0A7R8UE02"/>
<dbReference type="SMART" id="SM00918">
    <property type="entry name" value="Lig_chan-Glu_bd"/>
    <property type="match status" value="1"/>
</dbReference>
<accession>A0A7R8UE02</accession>
<evidence type="ECO:0000256" key="8">
    <source>
        <dbReference type="ARBA" id="ARBA00023136"/>
    </source>
</evidence>
<dbReference type="Pfam" id="PF10613">
    <property type="entry name" value="Lig_chan-Glu_bd"/>
    <property type="match status" value="1"/>
</dbReference>
<dbReference type="FunCoup" id="A0A7R8UE02">
    <property type="interactions" value="10"/>
</dbReference>
<evidence type="ECO:0000256" key="9">
    <source>
        <dbReference type="ARBA" id="ARBA00023170"/>
    </source>
</evidence>
<sequence length="700" mass="81189">MKQLLKVAPLLAVALIALPTCRSDERIGNAILKSLDYSNYASQCQKLIIKLVEKSKVQSCLTIITDGFHEEIWGTPFFKKQPHLVSHFIIRIHDSEDMLNPDYKTVRVLKEVRRKNCELIFIFILNGIQAKRFLIFMDEHRVLNTRSKFILLYDHRIFTKDVNYIWRRILSVIFVRTIDSQNDLKEQNMIGFELITVPFPNIFKGTFVGKSLGIWFNGRLVKKDKLFFDKTSNLQGHELKVVAFEHIPMVLKKTSAFNEYAGVEVEIVKAISQVMNFTALYYQSHDTTDEKWGRKLLNGSYTGLLGEMVRRQADIAVADLHLNQYHLDLMDLSIPHSSECLTFLTPESTTDNSWKTFILPLSVNMWTGVLVSLFFAGAVFYAISCIHRSIIYGKPIMNPLAVFRIGRKFHCENTERPSERNVEQQRHNYRSDIFDTFSNCLLLTYSMQLQVALPRMPHDWPLRLVTGWYWTYCIQVVVIYRASLTAILANPSPRITIDTLDELADSSLIIGAWGAQNKDFFNAAFDETAQKIADKLEQIDDPDKSVQRIANGKYAYYDNEYFLRNLRLERTLEIKKDDGEVLHIMKECVLNVPVSIGLEKNSPLKPNIDKYLRRLIEAGLTDKWLKDSTKHLLAEEQPPAEALMDLKKFWSSLVVLLFGYLMALIVLIGECLHFKLIVKTHPMYDRYNPRAYYQFMEHRH</sequence>
<feature type="signal peptide" evidence="14">
    <location>
        <begin position="1"/>
        <end position="23"/>
    </location>
</feature>
<evidence type="ECO:0000313" key="16">
    <source>
        <dbReference type="EMBL" id="CAD7078939.1"/>
    </source>
</evidence>
<protein>
    <recommendedName>
        <fullName evidence="15">Ionotropic glutamate receptor L-glutamate and glycine-binding domain-containing protein</fullName>
    </recommendedName>
</protein>
<evidence type="ECO:0000256" key="10">
    <source>
        <dbReference type="ARBA" id="ARBA00023180"/>
    </source>
</evidence>
<keyword evidence="11" id="KW-1071">Ligand-gated ion channel</keyword>
<keyword evidence="6 13" id="KW-1133">Transmembrane helix</keyword>
<dbReference type="GO" id="GO:0015276">
    <property type="term" value="F:ligand-gated monoatomic ion channel activity"/>
    <property type="evidence" value="ECO:0007669"/>
    <property type="project" value="InterPro"/>
</dbReference>
<evidence type="ECO:0000256" key="11">
    <source>
        <dbReference type="ARBA" id="ARBA00023286"/>
    </source>
</evidence>
<keyword evidence="3" id="KW-0813">Transport</keyword>
<keyword evidence="4" id="KW-1003">Cell membrane</keyword>
<feature type="domain" description="Ionotropic glutamate receptor L-glutamate and glycine-binding" evidence="15">
    <location>
        <begin position="248"/>
        <end position="310"/>
    </location>
</feature>
<organism evidence="16 17">
    <name type="scientific">Hermetia illucens</name>
    <name type="common">Black soldier fly</name>
    <dbReference type="NCBI Taxonomy" id="343691"/>
    <lineage>
        <taxon>Eukaryota</taxon>
        <taxon>Metazoa</taxon>
        <taxon>Ecdysozoa</taxon>
        <taxon>Arthropoda</taxon>
        <taxon>Hexapoda</taxon>
        <taxon>Insecta</taxon>
        <taxon>Pterygota</taxon>
        <taxon>Neoptera</taxon>
        <taxon>Endopterygota</taxon>
        <taxon>Diptera</taxon>
        <taxon>Brachycera</taxon>
        <taxon>Stratiomyomorpha</taxon>
        <taxon>Stratiomyidae</taxon>
        <taxon>Hermetiinae</taxon>
        <taxon>Hermetia</taxon>
    </lineage>
</organism>
<evidence type="ECO:0000256" key="2">
    <source>
        <dbReference type="ARBA" id="ARBA00008685"/>
    </source>
</evidence>
<feature type="chain" id="PRO_5030976650" description="Ionotropic glutamate receptor L-glutamate and glycine-binding domain-containing protein" evidence="14">
    <location>
        <begin position="24"/>
        <end position="700"/>
    </location>
</feature>
<dbReference type="GO" id="GO:0050907">
    <property type="term" value="P:detection of chemical stimulus involved in sensory perception"/>
    <property type="evidence" value="ECO:0007669"/>
    <property type="project" value="UniProtKB-ARBA"/>
</dbReference>
<name>A0A7R8UE02_HERIL</name>
<dbReference type="AlphaFoldDB" id="A0A7R8UE02"/>
<dbReference type="GO" id="GO:0005886">
    <property type="term" value="C:plasma membrane"/>
    <property type="evidence" value="ECO:0007669"/>
    <property type="project" value="UniProtKB-SubCell"/>
</dbReference>
<dbReference type="InterPro" id="IPR019594">
    <property type="entry name" value="Glu/Gly-bd"/>
</dbReference>
<evidence type="ECO:0000256" key="3">
    <source>
        <dbReference type="ARBA" id="ARBA00022448"/>
    </source>
</evidence>
<dbReference type="OrthoDB" id="5984008at2759"/>
<dbReference type="SUPFAM" id="SSF53850">
    <property type="entry name" value="Periplasmic binding protein-like II"/>
    <property type="match status" value="1"/>
</dbReference>
<proteinExistence type="inferred from homology"/>
<keyword evidence="9" id="KW-0675">Receptor</keyword>
<keyword evidence="17" id="KW-1185">Reference proteome</keyword>
<comment type="similarity">
    <text evidence="2">Belongs to the glutamate-gated ion channel (TC 1.A.10.1) family.</text>
</comment>
<dbReference type="Pfam" id="PF00060">
    <property type="entry name" value="Lig_chan"/>
    <property type="match status" value="1"/>
</dbReference>
<evidence type="ECO:0000256" key="5">
    <source>
        <dbReference type="ARBA" id="ARBA00022692"/>
    </source>
</evidence>
<reference evidence="16 17" key="1">
    <citation type="submission" date="2020-11" db="EMBL/GenBank/DDBJ databases">
        <authorList>
            <person name="Wallbank WR R."/>
            <person name="Pardo Diaz C."/>
            <person name="Kozak K."/>
            <person name="Martin S."/>
            <person name="Jiggins C."/>
            <person name="Moest M."/>
            <person name="Warren A I."/>
            <person name="Generalovic N T."/>
            <person name="Byers J.R.P. K."/>
            <person name="Montejo-Kovacevich G."/>
            <person name="Yen C E."/>
        </authorList>
    </citation>
    <scope>NUCLEOTIDE SEQUENCE [LARGE SCALE GENOMIC DNA]</scope>
</reference>
<dbReference type="InterPro" id="IPR052192">
    <property type="entry name" value="Insect_Ionotropic_Sensory_Rcpt"/>
</dbReference>
<comment type="subcellular location">
    <subcellularLocation>
        <location evidence="1">Cell membrane</location>
        <topology evidence="1">Multi-pass membrane protein</topology>
    </subcellularLocation>
</comment>
<dbReference type="EMBL" id="LR899009">
    <property type="protein sequence ID" value="CAD7078939.1"/>
    <property type="molecule type" value="Genomic_DNA"/>
</dbReference>